<feature type="transmembrane region" description="Helical" evidence="9">
    <location>
        <begin position="280"/>
        <end position="299"/>
    </location>
</feature>
<evidence type="ECO:0000256" key="7">
    <source>
        <dbReference type="ARBA" id="ARBA00023010"/>
    </source>
</evidence>
<dbReference type="InterPro" id="IPR005791">
    <property type="entry name" value="SecD"/>
</dbReference>
<dbReference type="Gene3D" id="1.20.1640.10">
    <property type="entry name" value="Multidrug efflux transporter AcrB transmembrane domain"/>
    <property type="match status" value="1"/>
</dbReference>
<dbReference type="Pfam" id="PF21760">
    <property type="entry name" value="SecD_1st"/>
    <property type="match status" value="1"/>
</dbReference>
<keyword evidence="3 9" id="KW-1003">Cell membrane</keyword>
<evidence type="ECO:0000259" key="10">
    <source>
        <dbReference type="Pfam" id="PF02355"/>
    </source>
</evidence>
<dbReference type="Gene3D" id="3.30.70.3400">
    <property type="match status" value="1"/>
</dbReference>
<dbReference type="GO" id="GO:0065002">
    <property type="term" value="P:intracellular protein transmembrane transport"/>
    <property type="evidence" value="ECO:0007669"/>
    <property type="project" value="UniProtKB-UniRule"/>
</dbReference>
<dbReference type="GO" id="GO:0005886">
    <property type="term" value="C:plasma membrane"/>
    <property type="evidence" value="ECO:0007669"/>
    <property type="project" value="UniProtKB-SubCell"/>
</dbReference>
<keyword evidence="8 9" id="KW-0472">Membrane</keyword>
<feature type="domain" description="SecDF P1 head subdomain" evidence="12">
    <location>
        <begin position="163"/>
        <end position="258"/>
    </location>
</feature>
<dbReference type="InterPro" id="IPR022645">
    <property type="entry name" value="SecD/SecF_bac"/>
</dbReference>
<dbReference type="InterPro" id="IPR055344">
    <property type="entry name" value="SecD_SecF_C_bact"/>
</dbReference>
<evidence type="ECO:0000256" key="2">
    <source>
        <dbReference type="ARBA" id="ARBA00022448"/>
    </source>
</evidence>
<dbReference type="Pfam" id="PF22599">
    <property type="entry name" value="SecDF_P1_head"/>
    <property type="match status" value="1"/>
</dbReference>
<evidence type="ECO:0000256" key="5">
    <source>
        <dbReference type="ARBA" id="ARBA00022927"/>
    </source>
</evidence>
<dbReference type="Pfam" id="PF07549">
    <property type="entry name" value="Sec_GG"/>
    <property type="match status" value="1"/>
</dbReference>
<dbReference type="GO" id="GO:0015450">
    <property type="term" value="F:protein-transporting ATPase activity"/>
    <property type="evidence" value="ECO:0007669"/>
    <property type="project" value="InterPro"/>
</dbReference>
<dbReference type="PRINTS" id="PR01755">
    <property type="entry name" value="SECFTRNLCASE"/>
</dbReference>
<dbReference type="EMBL" id="MFAA01000029">
    <property type="protein sequence ID" value="OGD68601.1"/>
    <property type="molecule type" value="Genomic_DNA"/>
</dbReference>
<comment type="subunit">
    <text evidence="9">Forms a complex with SecF. Part of the essential Sec protein translocation apparatus which comprises SecA, SecYEG and auxiliary proteins SecDF. Other proteins may also be involved.</text>
</comment>
<comment type="similarity">
    <text evidence="9">Belongs to the SecD/SecF family. SecD subfamily.</text>
</comment>
<feature type="transmembrane region" description="Helical" evidence="9">
    <location>
        <begin position="404"/>
        <end position="430"/>
    </location>
</feature>
<dbReference type="NCBIfam" id="TIGR01129">
    <property type="entry name" value="secD"/>
    <property type="match status" value="1"/>
</dbReference>
<evidence type="ECO:0000256" key="4">
    <source>
        <dbReference type="ARBA" id="ARBA00022692"/>
    </source>
</evidence>
<dbReference type="GO" id="GO:0006605">
    <property type="term" value="P:protein targeting"/>
    <property type="evidence" value="ECO:0007669"/>
    <property type="project" value="UniProtKB-UniRule"/>
</dbReference>
<evidence type="ECO:0000256" key="6">
    <source>
        <dbReference type="ARBA" id="ARBA00022989"/>
    </source>
</evidence>
<dbReference type="PANTHER" id="PTHR30081">
    <property type="entry name" value="PROTEIN-EXPORT MEMBRANE PROTEIN SEC"/>
    <property type="match status" value="1"/>
</dbReference>
<dbReference type="Proteomes" id="UP000185891">
    <property type="component" value="Unassembled WGS sequence"/>
</dbReference>
<dbReference type="InterPro" id="IPR048631">
    <property type="entry name" value="SecD_1st"/>
</dbReference>
<feature type="domain" description="Protein export membrane protein SecD/SecF C-terminal" evidence="10">
    <location>
        <begin position="260"/>
        <end position="429"/>
    </location>
</feature>
<dbReference type="GO" id="GO:0043952">
    <property type="term" value="P:protein transport by the Sec complex"/>
    <property type="evidence" value="ECO:0007669"/>
    <property type="project" value="UniProtKB-UniRule"/>
</dbReference>
<name>A0A1F5EMH4_9BACT</name>
<dbReference type="InterPro" id="IPR054384">
    <property type="entry name" value="SecDF_P1_head"/>
</dbReference>
<feature type="transmembrane region" description="Helical" evidence="9">
    <location>
        <begin position="330"/>
        <end position="351"/>
    </location>
</feature>
<feature type="transmembrane region" description="Helical" evidence="9">
    <location>
        <begin position="304"/>
        <end position="324"/>
    </location>
</feature>
<keyword evidence="7 9" id="KW-0811">Translocation</keyword>
<organism evidence="13 14">
    <name type="scientific">Candidatus Campbellbacteria bacterium RIFCSPHIGHO2_12_FULL_35_10</name>
    <dbReference type="NCBI Taxonomy" id="1797578"/>
    <lineage>
        <taxon>Bacteria</taxon>
        <taxon>Candidatus Campbelliibacteriota</taxon>
    </lineage>
</organism>
<gene>
    <name evidence="9" type="primary">secD</name>
    <name evidence="13" type="ORF">A3E89_00540</name>
</gene>
<evidence type="ECO:0000259" key="12">
    <source>
        <dbReference type="Pfam" id="PF22599"/>
    </source>
</evidence>
<evidence type="ECO:0000256" key="3">
    <source>
        <dbReference type="ARBA" id="ARBA00022475"/>
    </source>
</evidence>
<dbReference type="PANTHER" id="PTHR30081:SF1">
    <property type="entry name" value="PROTEIN TRANSLOCASE SUBUNIT SECD"/>
    <property type="match status" value="1"/>
</dbReference>
<feature type="transmembrane region" description="Helical" evidence="9">
    <location>
        <begin position="382"/>
        <end position="398"/>
    </location>
</feature>
<keyword evidence="5 9" id="KW-0653">Protein transport</keyword>
<keyword evidence="2 9" id="KW-0813">Transport</keyword>
<proteinExistence type="inferred from homology"/>
<dbReference type="SUPFAM" id="SSF82866">
    <property type="entry name" value="Multidrug efflux transporter AcrB transmembrane domain"/>
    <property type="match status" value="1"/>
</dbReference>
<dbReference type="InterPro" id="IPR022813">
    <property type="entry name" value="SecD/SecF_arch_bac"/>
</dbReference>
<dbReference type="Pfam" id="PF02355">
    <property type="entry name" value="SecD_SecF_C"/>
    <property type="match status" value="1"/>
</dbReference>
<evidence type="ECO:0000313" key="13">
    <source>
        <dbReference type="EMBL" id="OGD68601.1"/>
    </source>
</evidence>
<dbReference type="Gene3D" id="3.30.1360.200">
    <property type="match status" value="1"/>
</dbReference>
<dbReference type="InterPro" id="IPR022646">
    <property type="entry name" value="SecD/SecF_CS"/>
</dbReference>
<dbReference type="InterPro" id="IPR048634">
    <property type="entry name" value="SecD_SecF_C"/>
</dbReference>
<evidence type="ECO:0000256" key="1">
    <source>
        <dbReference type="ARBA" id="ARBA00004651"/>
    </source>
</evidence>
<protein>
    <recommendedName>
        <fullName evidence="9">Protein translocase subunit SecD</fullName>
    </recommendedName>
</protein>
<accession>A0A1F5EMH4</accession>
<comment type="function">
    <text evidence="9">Part of the Sec protein translocase complex. Interacts with the SecYEG preprotein conducting channel. SecDF uses the proton motive force (PMF) to complete protein translocation after the ATP-dependent function of SecA.</text>
</comment>
<evidence type="ECO:0000256" key="8">
    <source>
        <dbReference type="ARBA" id="ARBA00023136"/>
    </source>
</evidence>
<feature type="domain" description="Protein translocase subunit SecDF P1" evidence="11">
    <location>
        <begin position="66"/>
        <end position="125"/>
    </location>
</feature>
<dbReference type="AlphaFoldDB" id="A0A1F5EMH4"/>
<reference evidence="13 14" key="1">
    <citation type="journal article" date="2016" name="Nat. Commun.">
        <title>Thousands of microbial genomes shed light on interconnected biogeochemical processes in an aquifer system.</title>
        <authorList>
            <person name="Anantharaman K."/>
            <person name="Brown C.T."/>
            <person name="Hug L.A."/>
            <person name="Sharon I."/>
            <person name="Castelle C.J."/>
            <person name="Probst A.J."/>
            <person name="Thomas B.C."/>
            <person name="Singh A."/>
            <person name="Wilkins M.J."/>
            <person name="Karaoz U."/>
            <person name="Brodie E.L."/>
            <person name="Williams K.H."/>
            <person name="Hubbard S.S."/>
            <person name="Banfield J.F."/>
        </authorList>
    </citation>
    <scope>NUCLEOTIDE SEQUENCE [LARGE SCALE GENOMIC DNA]</scope>
</reference>
<comment type="caution">
    <text evidence="9">Lacks conserved residue(s) required for the propagation of feature annotation.</text>
</comment>
<dbReference type="NCBIfam" id="TIGR00916">
    <property type="entry name" value="2A0604s01"/>
    <property type="match status" value="1"/>
</dbReference>
<comment type="caution">
    <text evidence="13">The sequence shown here is derived from an EMBL/GenBank/DDBJ whole genome shotgun (WGS) entry which is preliminary data.</text>
</comment>
<keyword evidence="6 9" id="KW-1133">Transmembrane helix</keyword>
<evidence type="ECO:0000259" key="11">
    <source>
        <dbReference type="Pfam" id="PF21760"/>
    </source>
</evidence>
<evidence type="ECO:0000313" key="14">
    <source>
        <dbReference type="Proteomes" id="UP000185891"/>
    </source>
</evidence>
<evidence type="ECO:0000256" key="9">
    <source>
        <dbReference type="HAMAP-Rule" id="MF_01463"/>
    </source>
</evidence>
<dbReference type="HAMAP" id="MF_01463_B">
    <property type="entry name" value="SecD_B"/>
    <property type="match status" value="1"/>
</dbReference>
<dbReference type="FunFam" id="1.20.1640.10:FF:000004">
    <property type="entry name" value="Protein translocase subunit SecD"/>
    <property type="match status" value="1"/>
</dbReference>
<sequence length="449" mass="48878">MKIRIIAIMLLLVGGLIGYFNYNSQVDLTSKFPFKLGLDLAGGTQLTYQADISNLSADNIGESMSALRDVIERRTNLFGVSEPLVQVEKAGEDYRLIVELPGVTDINQAVTLIGQTPLLEFKKEKDNTQEILNAQMVTFEALQNGDANITPDPLASEDPYQSTGLTGRYLENAQLIFNSQTGEPTVLLTFNAEGKEMFAQITKENLNKVIAIYLDGQPITTPVVRSEIRDGKAEISGGFTPEEAKELVRNLNYGALPVPIELISTQTVGASLGEDVLNKGIFAGIYGLIAVSLFLIIWYRLPGLLSVIALMMYVTIVLALFKLIPVTLTSAGIAGFILSIGMAVDANILVFERIKEELRKGMDIESATREGFSRAWLSIRDSNTSSIITGIILFWFGTSLVKGFALTFIVGVVVSMFTALTVSRTFLLAVSPSGRGKISSFLFSCGITR</sequence>
<keyword evidence="4 9" id="KW-0812">Transmembrane</keyword>
<comment type="subcellular location">
    <subcellularLocation>
        <location evidence="1 9">Cell membrane</location>
        <topology evidence="1 9">Multi-pass membrane protein</topology>
    </subcellularLocation>
</comment>